<organism evidence="10 11">
    <name type="scientific">Pedobacter quisquiliarum</name>
    <dbReference type="NCBI Taxonomy" id="1834438"/>
    <lineage>
        <taxon>Bacteria</taxon>
        <taxon>Pseudomonadati</taxon>
        <taxon>Bacteroidota</taxon>
        <taxon>Sphingobacteriia</taxon>
        <taxon>Sphingobacteriales</taxon>
        <taxon>Sphingobacteriaceae</taxon>
        <taxon>Pedobacter</taxon>
    </lineage>
</organism>
<reference evidence="10" key="1">
    <citation type="journal article" date="2014" name="Int. J. Syst. Evol. Microbiol.">
        <title>Complete genome sequence of Corynebacterium casei LMG S-19264T (=DSM 44701T), isolated from a smear-ripened cheese.</title>
        <authorList>
            <consortium name="US DOE Joint Genome Institute (JGI-PGF)"/>
            <person name="Walter F."/>
            <person name="Albersmeier A."/>
            <person name="Kalinowski J."/>
            <person name="Ruckert C."/>
        </authorList>
    </citation>
    <scope>NUCLEOTIDE SEQUENCE</scope>
    <source>
        <strain evidence="10">CGMCC 1.15343</strain>
    </source>
</reference>
<dbReference type="SUPFAM" id="SSF55785">
    <property type="entry name" value="PYP-like sensor domain (PAS domain)"/>
    <property type="match status" value="3"/>
</dbReference>
<dbReference type="GO" id="GO:0005886">
    <property type="term" value="C:plasma membrane"/>
    <property type="evidence" value="ECO:0007669"/>
    <property type="project" value="TreeGrafter"/>
</dbReference>
<evidence type="ECO:0000259" key="8">
    <source>
        <dbReference type="PROSITE" id="PS50109"/>
    </source>
</evidence>
<evidence type="ECO:0000256" key="2">
    <source>
        <dbReference type="ARBA" id="ARBA00012438"/>
    </source>
</evidence>
<evidence type="ECO:0000256" key="6">
    <source>
        <dbReference type="ARBA" id="ARBA00023012"/>
    </source>
</evidence>
<dbReference type="InterPro" id="IPR013655">
    <property type="entry name" value="PAS_fold_3"/>
</dbReference>
<dbReference type="InterPro" id="IPR005467">
    <property type="entry name" value="His_kinase_dom"/>
</dbReference>
<keyword evidence="7" id="KW-0472">Membrane</keyword>
<reference evidence="10" key="2">
    <citation type="submission" date="2020-09" db="EMBL/GenBank/DDBJ databases">
        <authorList>
            <person name="Sun Q."/>
            <person name="Zhou Y."/>
        </authorList>
    </citation>
    <scope>NUCLEOTIDE SEQUENCE</scope>
    <source>
        <strain evidence="10">CGMCC 1.15343</strain>
    </source>
</reference>
<keyword evidence="11" id="KW-1185">Reference proteome</keyword>
<dbReference type="Proteomes" id="UP000651668">
    <property type="component" value="Unassembled WGS sequence"/>
</dbReference>
<dbReference type="Pfam" id="PF02518">
    <property type="entry name" value="HATPase_c"/>
    <property type="match status" value="1"/>
</dbReference>
<keyword evidence="6" id="KW-0902">Two-component regulatory system</keyword>
<accession>A0A916X8F2</accession>
<dbReference type="InterPro" id="IPR013656">
    <property type="entry name" value="PAS_4"/>
</dbReference>
<comment type="catalytic activity">
    <reaction evidence="1">
        <text>ATP + protein L-histidine = ADP + protein N-phospho-L-histidine.</text>
        <dbReference type="EC" id="2.7.13.3"/>
    </reaction>
</comment>
<dbReference type="FunFam" id="3.30.565.10:FF:000006">
    <property type="entry name" value="Sensor histidine kinase WalK"/>
    <property type="match status" value="1"/>
</dbReference>
<dbReference type="Gene3D" id="3.30.450.20">
    <property type="entry name" value="PAS domain"/>
    <property type="match status" value="3"/>
</dbReference>
<dbReference type="PANTHER" id="PTHR45453">
    <property type="entry name" value="PHOSPHATE REGULON SENSOR PROTEIN PHOR"/>
    <property type="match status" value="1"/>
</dbReference>
<dbReference type="InterPro" id="IPR000014">
    <property type="entry name" value="PAS"/>
</dbReference>
<dbReference type="InterPro" id="IPR003594">
    <property type="entry name" value="HATPase_dom"/>
</dbReference>
<dbReference type="EC" id="2.7.13.3" evidence="2"/>
<dbReference type="InterPro" id="IPR050351">
    <property type="entry name" value="BphY/WalK/GraS-like"/>
</dbReference>
<dbReference type="CDD" id="cd00082">
    <property type="entry name" value="HisKA"/>
    <property type="match status" value="1"/>
</dbReference>
<dbReference type="SMART" id="SM00387">
    <property type="entry name" value="HATPase_c"/>
    <property type="match status" value="1"/>
</dbReference>
<dbReference type="InterPro" id="IPR001610">
    <property type="entry name" value="PAC"/>
</dbReference>
<dbReference type="GO" id="GO:0004721">
    <property type="term" value="F:phosphoprotein phosphatase activity"/>
    <property type="evidence" value="ECO:0007669"/>
    <property type="project" value="TreeGrafter"/>
</dbReference>
<evidence type="ECO:0000313" key="10">
    <source>
        <dbReference type="EMBL" id="GGC51342.1"/>
    </source>
</evidence>
<dbReference type="SMART" id="SM00086">
    <property type="entry name" value="PAC"/>
    <property type="match status" value="2"/>
</dbReference>
<evidence type="ECO:0000256" key="4">
    <source>
        <dbReference type="ARBA" id="ARBA00022679"/>
    </source>
</evidence>
<dbReference type="PROSITE" id="PS50113">
    <property type="entry name" value="PAC"/>
    <property type="match status" value="2"/>
</dbReference>
<dbReference type="Pfam" id="PF08447">
    <property type="entry name" value="PAS_3"/>
    <property type="match status" value="1"/>
</dbReference>
<feature type="domain" description="Histidine kinase" evidence="8">
    <location>
        <begin position="413"/>
        <end position="628"/>
    </location>
</feature>
<dbReference type="Gene3D" id="3.30.565.10">
    <property type="entry name" value="Histidine kinase-like ATPase, C-terminal domain"/>
    <property type="match status" value="1"/>
</dbReference>
<keyword evidence="5" id="KW-0418">Kinase</keyword>
<dbReference type="SUPFAM" id="SSF47384">
    <property type="entry name" value="Homodimeric domain of signal transducing histidine kinase"/>
    <property type="match status" value="1"/>
</dbReference>
<evidence type="ECO:0000259" key="9">
    <source>
        <dbReference type="PROSITE" id="PS50113"/>
    </source>
</evidence>
<gene>
    <name evidence="10" type="ORF">GCM10011387_00930</name>
</gene>
<dbReference type="EMBL" id="BMIL01000001">
    <property type="protein sequence ID" value="GGC51342.1"/>
    <property type="molecule type" value="Genomic_DNA"/>
</dbReference>
<dbReference type="Gene3D" id="1.10.287.130">
    <property type="match status" value="1"/>
</dbReference>
<dbReference type="InterPro" id="IPR004358">
    <property type="entry name" value="Sig_transdc_His_kin-like_C"/>
</dbReference>
<evidence type="ECO:0000256" key="3">
    <source>
        <dbReference type="ARBA" id="ARBA00022553"/>
    </source>
</evidence>
<dbReference type="SMART" id="SM00388">
    <property type="entry name" value="HisKA"/>
    <property type="match status" value="1"/>
</dbReference>
<evidence type="ECO:0000256" key="1">
    <source>
        <dbReference type="ARBA" id="ARBA00000085"/>
    </source>
</evidence>
<evidence type="ECO:0000313" key="11">
    <source>
        <dbReference type="Proteomes" id="UP000651668"/>
    </source>
</evidence>
<dbReference type="SMART" id="SM00091">
    <property type="entry name" value="PAS"/>
    <property type="match status" value="2"/>
</dbReference>
<dbReference type="Pfam" id="PF08448">
    <property type="entry name" value="PAS_4"/>
    <property type="match status" value="2"/>
</dbReference>
<evidence type="ECO:0000256" key="7">
    <source>
        <dbReference type="ARBA" id="ARBA00023136"/>
    </source>
</evidence>
<dbReference type="Gene3D" id="2.10.70.100">
    <property type="match status" value="1"/>
</dbReference>
<evidence type="ECO:0000256" key="5">
    <source>
        <dbReference type="ARBA" id="ARBA00022777"/>
    </source>
</evidence>
<dbReference type="SUPFAM" id="SSF55874">
    <property type="entry name" value="ATPase domain of HSP90 chaperone/DNA topoisomerase II/histidine kinase"/>
    <property type="match status" value="1"/>
</dbReference>
<dbReference type="InterPro" id="IPR000700">
    <property type="entry name" value="PAS-assoc_C"/>
</dbReference>
<feature type="domain" description="PAC" evidence="9">
    <location>
        <begin position="230"/>
        <end position="285"/>
    </location>
</feature>
<dbReference type="InterPro" id="IPR003661">
    <property type="entry name" value="HisK_dim/P_dom"/>
</dbReference>
<dbReference type="PRINTS" id="PR00344">
    <property type="entry name" value="BCTRLSENSOR"/>
</dbReference>
<keyword evidence="3" id="KW-0597">Phosphoprotein</keyword>
<dbReference type="GO" id="GO:0000155">
    <property type="term" value="F:phosphorelay sensor kinase activity"/>
    <property type="evidence" value="ECO:0007669"/>
    <property type="project" value="InterPro"/>
</dbReference>
<keyword evidence="4" id="KW-0808">Transferase</keyword>
<comment type="caution">
    <text evidence="10">The sequence shown here is derived from an EMBL/GenBank/DDBJ whole genome shotgun (WGS) entry which is preliminary data.</text>
</comment>
<sequence>MEKTATSNTYKAVFQNIPVACILLRPDYPDFTIVDMNPEYVKTLGWPEDHFRGKAFFESLVVNTTDQESLATLENLKRAMQCAIESKSRVDHGVLRFNRKHPVSGEYTHCYWSSSSTPILNEHGEVLYLLNCPVDVTENQELAERGKKLEVESSKLRQLYQSIFLQAPVGIGIWEGPEFITRMINPALTKFYHHDEQSLLGKPIFEAFPASKLLWGTIMTNVLETGKPYTGVELAVDLTVDGQQQHSFVNFSIVPYHEADGRMSGVLGVSIDATQQVLLRKALEKSELIMKIAVESAGLGIWDLDLRTRTVFSSSHIWIAGFPMEKSNYHLDEFLEQLVPEDRKKLDEALAGPAAHFSVILRAIWLDKSVHWIQLTGNVLRDENEQTVRVVGTTLDITDRKELEQRKDELLSTVSHELKTPVTSIKAIAQLLEKKFESLGDRMTIDLIHKLVNQIKRLTNLIHDLLDASLIEGGKLQLNKNHFMFNELFEEVVSDVQRTTSTHEIVLHECPPIPGFSDKERIRQVIINLLTNAIKYSPNAEKVIVKLELSGRCVKCSVEDFGVGIAEQKQAQMFDRFYRVIDDKHSGFQGIGIGLYISKQIITKLDGKIWFESKPDEGTIFAFEVPQF</sequence>
<dbReference type="AlphaFoldDB" id="A0A916X8F2"/>
<dbReference type="Pfam" id="PF00512">
    <property type="entry name" value="HisKA"/>
    <property type="match status" value="1"/>
</dbReference>
<protein>
    <recommendedName>
        <fullName evidence="2">histidine kinase</fullName>
        <ecNumber evidence="2">2.7.13.3</ecNumber>
    </recommendedName>
</protein>
<dbReference type="RefSeq" id="WP_188624850.1">
    <property type="nucleotide sequence ID" value="NZ_BMIL01000001.1"/>
</dbReference>
<dbReference type="InterPro" id="IPR036097">
    <property type="entry name" value="HisK_dim/P_sf"/>
</dbReference>
<feature type="domain" description="PAC" evidence="9">
    <location>
        <begin position="357"/>
        <end position="409"/>
    </location>
</feature>
<dbReference type="PANTHER" id="PTHR45453:SF1">
    <property type="entry name" value="PHOSPHATE REGULON SENSOR PROTEIN PHOR"/>
    <property type="match status" value="1"/>
</dbReference>
<name>A0A916X8F2_9SPHI</name>
<dbReference type="PROSITE" id="PS50109">
    <property type="entry name" value="HIS_KIN"/>
    <property type="match status" value="1"/>
</dbReference>
<dbReference type="InterPro" id="IPR035965">
    <property type="entry name" value="PAS-like_dom_sf"/>
</dbReference>
<dbReference type="InterPro" id="IPR036890">
    <property type="entry name" value="HATPase_C_sf"/>
</dbReference>
<dbReference type="GO" id="GO:0016036">
    <property type="term" value="P:cellular response to phosphate starvation"/>
    <property type="evidence" value="ECO:0007669"/>
    <property type="project" value="TreeGrafter"/>
</dbReference>
<proteinExistence type="predicted"/>